<organism evidence="3 4">
    <name type="scientific">Leptomonas pyrrhocoris</name>
    <name type="common">Firebug parasite</name>
    <dbReference type="NCBI Taxonomy" id="157538"/>
    <lineage>
        <taxon>Eukaryota</taxon>
        <taxon>Discoba</taxon>
        <taxon>Euglenozoa</taxon>
        <taxon>Kinetoplastea</taxon>
        <taxon>Metakinetoplastina</taxon>
        <taxon>Trypanosomatida</taxon>
        <taxon>Trypanosomatidae</taxon>
        <taxon>Leishmaniinae</taxon>
        <taxon>Leptomonas</taxon>
    </lineage>
</organism>
<feature type="compositionally biased region" description="Low complexity" evidence="2">
    <location>
        <begin position="105"/>
        <end position="120"/>
    </location>
</feature>
<dbReference type="AlphaFoldDB" id="A0A0M9GB00"/>
<feature type="region of interest" description="Disordered" evidence="2">
    <location>
        <begin position="755"/>
        <end position="838"/>
    </location>
</feature>
<dbReference type="PANTHER" id="PTHR23159:SF31">
    <property type="entry name" value="CENTROSOME-ASSOCIATED PROTEIN CEP250 ISOFORM X1"/>
    <property type="match status" value="1"/>
</dbReference>
<feature type="coiled-coil region" evidence="1">
    <location>
        <begin position="180"/>
        <end position="244"/>
    </location>
</feature>
<feature type="coiled-coil region" evidence="1">
    <location>
        <begin position="485"/>
        <end position="512"/>
    </location>
</feature>
<dbReference type="OMA" id="DMLAFWR"/>
<dbReference type="VEuPathDB" id="TriTrypDB:LpyrH10_01_5580"/>
<dbReference type="EMBL" id="LGTL01000001">
    <property type="protein sequence ID" value="KPA86366.1"/>
    <property type="molecule type" value="Genomic_DNA"/>
</dbReference>
<feature type="compositionally biased region" description="Polar residues" evidence="2">
    <location>
        <begin position="978"/>
        <end position="1002"/>
    </location>
</feature>
<comment type="caution">
    <text evidence="3">The sequence shown here is derived from an EMBL/GenBank/DDBJ whole genome shotgun (WGS) entry which is preliminary data.</text>
</comment>
<evidence type="ECO:0000256" key="1">
    <source>
        <dbReference type="SAM" id="Coils"/>
    </source>
</evidence>
<dbReference type="PANTHER" id="PTHR23159">
    <property type="entry name" value="CENTROSOMAL PROTEIN 2"/>
    <property type="match status" value="1"/>
</dbReference>
<dbReference type="RefSeq" id="XP_015664805.1">
    <property type="nucleotide sequence ID" value="XM_015796797.1"/>
</dbReference>
<proteinExistence type="predicted"/>
<keyword evidence="1" id="KW-0175">Coiled coil</keyword>
<feature type="compositionally biased region" description="Low complexity" evidence="2">
    <location>
        <begin position="34"/>
        <end position="52"/>
    </location>
</feature>
<feature type="compositionally biased region" description="Low complexity" evidence="2">
    <location>
        <begin position="809"/>
        <end position="821"/>
    </location>
</feature>
<gene>
    <name evidence="3" type="ORF">ABB37_00558</name>
</gene>
<dbReference type="OrthoDB" id="265810at2759"/>
<evidence type="ECO:0000313" key="4">
    <source>
        <dbReference type="Proteomes" id="UP000037923"/>
    </source>
</evidence>
<sequence length="1002" mass="112795">MSSSDDDWKPQMRPAGLNAGTGQSAMMDARRRALQQQREAQQRQQPSQPRPATAGRREFASPTTVVPAIRESELPNFLTGFDDGGAETGASAPVRSPTQLTRIFPAAPAPSSSASAALSAPLPPTHEATAEELQRQIAAKKKLLQSTREREAALVEKWRVTKALKQAEVEQLNGKIRRVWAAIEDEKSAAETTIREAQDQHETELRDARRRVEQEVKAEYDAKMAEAQKQLSSAKAEEERLRQLLGDKGDSAATKDAVNIALTAAITAVMHKLDDVFQSEAEDGLRMEVWKSELQASVQREIHTSFAVGVESETQAERDEYERFFGEMLAFWRSAEDQERERLLKMDESLLTDLQSMAQQDLRRLQDEELGMERVYVESREAWAMEHQKLLQRELDGALQRRETELQEQRKQRHDLHVERLRDADARHQDVMAQEEALHQQKMEQLRAFFSREENLRAEQQRIESAAQESVVQSANVLRGVMASTEETVAAVKSYEQAVEEARRQVEVERAQYFKEQESLLENLQSLAATQCSNTDAERKALEDCAGQLRLTSQTMERHLQDEAAWLAQQEATDKHSRDEWGREYRRWQQLVEQERHAAEERFHEALTGLQQSTQLLEAEERDVAVERAALQRTFADLEAAAQHEVEALQRRAADVQSRSVAMADAQTRLSHQKDATAAAKKSLTQAQQRLEEERADLREDEARLRDMIEALRKARSRATLHQQRTELLQSGEAQQQQLLQQRMRQLNQRTVTAQYEQEEGNFTEADGLSRGVRDMVGDGGRFGSKGAQPPPPPPPLSSSSQNAGAGRSANTADAAGSAATVMKKRRHRSDPNRLPNKLFRELNDQLNHLVSGGGGGGNDGGGEAFVPTMRWTDPAYPSIALHPHHQRDQAASQRKSHRLRNVPSPANDLPPPLSASPQSARRERRVRPQLTPSPTPQQQQQQRQQRAEEPARHVDPSSLPLTSESSPSFSLHGDNDWSPSANTFTNLVDFSDVDTTTQSMR</sequence>
<name>A0A0M9GB00_LEPPY</name>
<feature type="region of interest" description="Disordered" evidence="2">
    <location>
        <begin position="1"/>
        <end position="128"/>
    </location>
</feature>
<feature type="region of interest" description="Disordered" evidence="2">
    <location>
        <begin position="850"/>
        <end position="870"/>
    </location>
</feature>
<evidence type="ECO:0000313" key="3">
    <source>
        <dbReference type="EMBL" id="KPA86366.1"/>
    </source>
</evidence>
<dbReference type="Proteomes" id="UP000037923">
    <property type="component" value="Unassembled WGS sequence"/>
</dbReference>
<feature type="coiled-coil region" evidence="1">
    <location>
        <begin position="639"/>
        <end position="718"/>
    </location>
</feature>
<feature type="compositionally biased region" description="Basic and acidic residues" evidence="2">
    <location>
        <begin position="946"/>
        <end position="956"/>
    </location>
</feature>
<reference evidence="3 4" key="1">
    <citation type="submission" date="2015-07" db="EMBL/GenBank/DDBJ databases">
        <title>High-quality genome of monoxenous trypanosomatid Leptomonas pyrrhocoris.</title>
        <authorList>
            <person name="Flegontov P."/>
            <person name="Butenko A."/>
            <person name="Firsov S."/>
            <person name="Vlcek C."/>
            <person name="Logacheva M.D."/>
            <person name="Field M."/>
            <person name="Filatov D."/>
            <person name="Flegontova O."/>
            <person name="Gerasimov E."/>
            <person name="Jackson A.P."/>
            <person name="Kelly S."/>
            <person name="Opperdoes F."/>
            <person name="O'Reilly A."/>
            <person name="Votypka J."/>
            <person name="Yurchenko V."/>
            <person name="Lukes J."/>
        </authorList>
    </citation>
    <scope>NUCLEOTIDE SEQUENCE [LARGE SCALE GENOMIC DNA]</scope>
    <source>
        <strain evidence="3">H10</strain>
    </source>
</reference>
<feature type="compositionally biased region" description="Basic and acidic residues" evidence="2">
    <location>
        <begin position="1"/>
        <end position="10"/>
    </location>
</feature>
<dbReference type="GeneID" id="26900855"/>
<protein>
    <submittedName>
        <fullName evidence="3">Uncharacterized protein</fullName>
    </submittedName>
</protein>
<feature type="compositionally biased region" description="Low complexity" evidence="2">
    <location>
        <begin position="957"/>
        <end position="972"/>
    </location>
</feature>
<feature type="compositionally biased region" description="Gly residues" evidence="2">
    <location>
        <begin position="852"/>
        <end position="864"/>
    </location>
</feature>
<keyword evidence="4" id="KW-1185">Reference proteome</keyword>
<evidence type="ECO:0000256" key="2">
    <source>
        <dbReference type="SAM" id="MobiDB-lite"/>
    </source>
</evidence>
<accession>A0A0M9GB00</accession>
<feature type="region of interest" description="Disordered" evidence="2">
    <location>
        <begin position="885"/>
        <end position="1002"/>
    </location>
</feature>